<dbReference type="EMBL" id="JARBHB010000010">
    <property type="protein sequence ID" value="KAJ8874607.1"/>
    <property type="molecule type" value="Genomic_DNA"/>
</dbReference>
<comment type="caution">
    <text evidence="2">The sequence shown here is derived from an EMBL/GenBank/DDBJ whole genome shotgun (WGS) entry which is preliminary data.</text>
</comment>
<evidence type="ECO:0000313" key="3">
    <source>
        <dbReference type="Proteomes" id="UP001159363"/>
    </source>
</evidence>
<accession>A0ABQ9GRD4</accession>
<feature type="region of interest" description="Disordered" evidence="1">
    <location>
        <begin position="533"/>
        <end position="559"/>
    </location>
</feature>
<sequence>MFSSRVPALEDHTMYTASPTSSGPSKQQRVDQHSSRLSIINPTAKSTRASSPTRRKTHVPHYYCLCLGDVSGVAKSCRLKRENAHDRKYKTAVHSRFMPIMLQQLRLEARGSKGSTAILDSGTSCCHYGHATAMYWMPYRHPVHRPLDSQYYIFVTDDFMYGRRQQIYGQRKDEARHLHSSCAFLHAHVQSGSDLSQTCRCWSLKIFAILALHIDDFNFVFAQCFARRHIGFVITAWEITHALSTRVNRRYFGCWSDLEYRYTFSNRRPFSYSSRLSRTHVLPQPDGSVKILPIDVAGGIGDITCWLPIDEPMQISVCAFIISPCITLHMVTRNASWHEKVFSYRPFSHDDEHFDHRQVLRRALAARPVVAPQCVDLRPESQSPAEELLVGDAPVFVGAQLPHQLLQRVLQVQLAAYCQQVLAAKEIGRQIRPAATTEDLEGHFHQLWQDLPEESIRRLYASKPNRIATCLHDTDGPTPYTKCTLQFRTGAFSTMGKDTEGTGNEAGYIELWGRIQRELEMRQDILNLQEAAWKQPQDKKSNGEGSGERVGNGTGPPIPIHLRGYSAVAPRPFPSQYPYTNTKSAYSAHLETTWTVCNPDLRFNEEHFHFEWGGSPGRGNTLRVTGFPARSRRCQSSPDMT</sequence>
<dbReference type="Proteomes" id="UP001159363">
    <property type="component" value="Chromosome 9"/>
</dbReference>
<reference evidence="2 3" key="1">
    <citation type="submission" date="2023-02" db="EMBL/GenBank/DDBJ databases">
        <title>LHISI_Scaffold_Assembly.</title>
        <authorList>
            <person name="Stuart O.P."/>
            <person name="Cleave R."/>
            <person name="Magrath M.J.L."/>
            <person name="Mikheyev A.S."/>
        </authorList>
    </citation>
    <scope>NUCLEOTIDE SEQUENCE [LARGE SCALE GENOMIC DNA]</scope>
    <source>
        <strain evidence="2">Daus_M_001</strain>
        <tissue evidence="2">Leg muscle</tissue>
    </source>
</reference>
<organism evidence="2 3">
    <name type="scientific">Dryococelus australis</name>
    <dbReference type="NCBI Taxonomy" id="614101"/>
    <lineage>
        <taxon>Eukaryota</taxon>
        <taxon>Metazoa</taxon>
        <taxon>Ecdysozoa</taxon>
        <taxon>Arthropoda</taxon>
        <taxon>Hexapoda</taxon>
        <taxon>Insecta</taxon>
        <taxon>Pterygota</taxon>
        <taxon>Neoptera</taxon>
        <taxon>Polyneoptera</taxon>
        <taxon>Phasmatodea</taxon>
        <taxon>Verophasmatodea</taxon>
        <taxon>Anareolatae</taxon>
        <taxon>Phasmatidae</taxon>
        <taxon>Eurycanthinae</taxon>
        <taxon>Dryococelus</taxon>
    </lineage>
</organism>
<feature type="compositionally biased region" description="Gly residues" evidence="1">
    <location>
        <begin position="544"/>
        <end position="554"/>
    </location>
</feature>
<name>A0ABQ9GRD4_9NEOP</name>
<feature type="region of interest" description="Disordered" evidence="1">
    <location>
        <begin position="1"/>
        <end position="54"/>
    </location>
</feature>
<evidence type="ECO:0000256" key="1">
    <source>
        <dbReference type="SAM" id="MobiDB-lite"/>
    </source>
</evidence>
<proteinExistence type="predicted"/>
<gene>
    <name evidence="2" type="ORF">PR048_025473</name>
</gene>
<feature type="compositionally biased region" description="Polar residues" evidence="1">
    <location>
        <begin position="35"/>
        <end position="52"/>
    </location>
</feature>
<evidence type="ECO:0000313" key="2">
    <source>
        <dbReference type="EMBL" id="KAJ8874607.1"/>
    </source>
</evidence>
<feature type="compositionally biased region" description="Polar residues" evidence="1">
    <location>
        <begin position="15"/>
        <end position="27"/>
    </location>
</feature>
<protein>
    <submittedName>
        <fullName evidence="2">Uncharacterized protein</fullName>
    </submittedName>
</protein>
<keyword evidence="3" id="KW-1185">Reference proteome</keyword>